<dbReference type="InterPro" id="IPR013187">
    <property type="entry name" value="F-box-assoc_dom_typ3"/>
</dbReference>
<dbReference type="PANTHER" id="PTHR31111:SF137">
    <property type="entry name" value="F-BOX ONLY PROTEIN 12"/>
    <property type="match status" value="1"/>
</dbReference>
<accession>D7KFS6</accession>
<organism evidence="3">
    <name type="scientific">Arabidopsis lyrata subsp. lyrata</name>
    <name type="common">Lyre-leaved rock-cress</name>
    <dbReference type="NCBI Taxonomy" id="81972"/>
    <lineage>
        <taxon>Eukaryota</taxon>
        <taxon>Viridiplantae</taxon>
        <taxon>Streptophyta</taxon>
        <taxon>Embryophyta</taxon>
        <taxon>Tracheophyta</taxon>
        <taxon>Spermatophyta</taxon>
        <taxon>Magnoliopsida</taxon>
        <taxon>eudicotyledons</taxon>
        <taxon>Gunneridae</taxon>
        <taxon>Pentapetalae</taxon>
        <taxon>rosids</taxon>
        <taxon>malvids</taxon>
        <taxon>Brassicales</taxon>
        <taxon>Brassicaceae</taxon>
        <taxon>Camelineae</taxon>
        <taxon>Arabidopsis</taxon>
    </lineage>
</organism>
<dbReference type="InterPro" id="IPR017451">
    <property type="entry name" value="F-box-assoc_interact_dom"/>
</dbReference>
<dbReference type="eggNOG" id="KOG2073">
    <property type="taxonomic scope" value="Eukaryota"/>
</dbReference>
<dbReference type="PANTHER" id="PTHR31111">
    <property type="entry name" value="BNAA05G37150D PROTEIN-RELATED"/>
    <property type="match status" value="1"/>
</dbReference>
<feature type="domain" description="F-box associated beta-propeller type 3" evidence="1">
    <location>
        <begin position="387"/>
        <end position="655"/>
    </location>
</feature>
<evidence type="ECO:0000259" key="1">
    <source>
        <dbReference type="Pfam" id="PF08268"/>
    </source>
</evidence>
<dbReference type="HOGENOM" id="CLU_420571_0_0_1"/>
<evidence type="ECO:0000313" key="2">
    <source>
        <dbReference type="EMBL" id="EFH69917.1"/>
    </source>
</evidence>
<dbReference type="Proteomes" id="UP000008694">
    <property type="component" value="Unassembled WGS sequence"/>
</dbReference>
<dbReference type="Pfam" id="PF08268">
    <property type="entry name" value="FBA_3"/>
    <property type="match status" value="2"/>
</dbReference>
<dbReference type="NCBIfam" id="TIGR01640">
    <property type="entry name" value="F_box_assoc_1"/>
    <property type="match status" value="2"/>
</dbReference>
<keyword evidence="3" id="KW-1185">Reference proteome</keyword>
<sequence length="721" mass="83905">MRIPKEDEDEKRVLCDPLTGQYVILPELRGHSYSYSYLGFDPVDKEFKVLFMNTSDFMAYNYTDHHILTLGAGELKWRKIQCPFTHEPFWERICINGVLYYSAQHSDSSRKRSYVIVCFDVRSEKFKFIRAERCHGQLINYKGKLCGVNVEYNYGGGFPLKLSMWVLEDVEKPEWSKYVYSLWADIKVARYLSVSGMTATGDIVLSMENTSNPFYVFYFNPGRKTLQCVEIQGFGGNRVCTFVDYVEDLSINVEMQNKSSPLQQCRNIVKEKQKPQQRGHTSRDLCNSAPSVKNKQHNKFPFIACEIFTCEIEMILKTLVEDEELMLLLFSFLEDKETHNSLLAGYFSKVVICLLVRKTIPFMQFIKDHQEILKQLVDLIGITSIMELSKGISQYNCSYASGLIYYSIRSKDEDEKRVICNPLTGQYVILPELRVGHSYSYTMFSYLMFDPIDKEFKVLFMNLNRYTAYNYVDHYILTLGSGKLRWRKIQCPFTHELFEGRICINGVLYYSAEHSDSDGRRSCVLVCFDVRSEKFKFIGARNCHYQLINYKGKLCEINVEYAYDGRFPPKLSMWVLEDVEKPEWSKYVYSLDVESKVASYLYVSGMTATGDIVLLMDNTSNPFYVFYFNPERKTLQIVEILGIGSNRVCTFVDYVEDLSVNVALQNKSSPLQERRNIVTEKLKTQQRRHTSHDLCKFAPSVKNKQHNKLLKFIHGIKREPG</sequence>
<gene>
    <name evidence="2" type="ORF">ARALYDRAFT_336206</name>
</gene>
<dbReference type="EMBL" id="GL348713">
    <property type="protein sequence ID" value="EFH69917.1"/>
    <property type="molecule type" value="Genomic_DNA"/>
</dbReference>
<dbReference type="AlphaFoldDB" id="D7KFS6"/>
<reference evidence="2" key="1">
    <citation type="submission" date="2009-11" db="EMBL/GenBank/DDBJ databases">
        <authorList>
            <consortium name="US DOE Joint Genome Institute (JGI-PGF)"/>
            <person name="Ottilar R."/>
            <person name="Schmutz J."/>
            <person name="Salamov A."/>
            <person name="Cheng J.F."/>
            <person name="Lucas S."/>
            <person name="Pitluck S."/>
            <person name="Gundlach H."/>
            <person name="Guo Y."/>
            <person name="Haberer G."/>
            <person name="Nasrallah J."/>
            <person name="Mayer K.F.X."/>
            <person name="van de Peer Y."/>
            <person name="Weigel D."/>
            <person name="Grigoriev I.V."/>
        </authorList>
    </citation>
    <scope>NUCLEOTIDE SEQUENCE</scope>
</reference>
<protein>
    <recommendedName>
        <fullName evidence="1">F-box associated beta-propeller type 3 domain-containing protein</fullName>
    </recommendedName>
</protein>
<evidence type="ECO:0000313" key="3">
    <source>
        <dbReference type="Proteomes" id="UP000008694"/>
    </source>
</evidence>
<feature type="domain" description="F-box associated beta-propeller type 3" evidence="1">
    <location>
        <begin position="10"/>
        <end position="246"/>
    </location>
</feature>
<name>D7KFS6_ARALL</name>
<dbReference type="STRING" id="81972.D7KFS6"/>
<dbReference type="Gramene" id="fgenesh1_pg.C_scaffold_1002771">
    <property type="protein sequence ID" value="fgenesh1_pg.C_scaffold_1002771"/>
    <property type="gene ID" value="fgenesh1_pg.C_scaffold_1002771"/>
</dbReference>
<proteinExistence type="predicted"/>
<reference evidence="2" key="2">
    <citation type="submission" date="2010-06" db="EMBL/GenBank/DDBJ databases">
        <title>The basis of rapid genome size change in Arabidopsis.</title>
        <authorList>
            <consortium name="US DOE Joint Genome Institute (JGI-PGF)"/>
            <person name="Bakker E."/>
            <person name="Bergelson J."/>
            <person name="Cheng J.Fang."/>
            <person name="Clark R.M."/>
            <person name="Fawcett J."/>
            <person name="Gaut B."/>
            <person name="Grigoriev I."/>
            <person name="Gundlach H."/>
            <person name="Guo Y."/>
            <person name="Haberer G."/>
            <person name="Hollister J."/>
            <person name="Hu T.T."/>
            <person name="Mayer K.F.X."/>
            <person name="Nasrallah J."/>
            <person name="Nordborg M."/>
            <person name="Otillar R."/>
            <person name="Pattyn P."/>
            <person name="Schmutz J."/>
            <person name="Spannagl M."/>
            <person name="van de Peer Y."/>
            <person name="Wang X."/>
            <person name="Weigel D."/>
            <person name="Yang L."/>
        </authorList>
    </citation>
    <scope>NUCLEOTIDE SEQUENCE</scope>
</reference>